<keyword evidence="2" id="KW-0808">Transferase</keyword>
<dbReference type="Pfam" id="PF00266">
    <property type="entry name" value="Aminotran_5"/>
    <property type="match status" value="1"/>
</dbReference>
<name>A0ABU6C816_9ACTN</name>
<proteinExistence type="predicted"/>
<dbReference type="PANTHER" id="PTHR43586:SF21">
    <property type="entry name" value="PYRIDOXAL PHOSPHATE (PLP)-DEPENDENT ASPARTATE AMINOTRANSFERASE SUPERFAMILY"/>
    <property type="match status" value="1"/>
</dbReference>
<keyword evidence="3" id="KW-1185">Reference proteome</keyword>
<dbReference type="InterPro" id="IPR000192">
    <property type="entry name" value="Aminotrans_V_dom"/>
</dbReference>
<protein>
    <submittedName>
        <fullName evidence="2">Aminotransferase class V-fold PLP-dependent enzyme</fullName>
    </submittedName>
</protein>
<evidence type="ECO:0000313" key="2">
    <source>
        <dbReference type="EMBL" id="MEB3960763.1"/>
    </source>
</evidence>
<dbReference type="InterPro" id="IPR015421">
    <property type="entry name" value="PyrdxlP-dep_Trfase_major"/>
</dbReference>
<dbReference type="Gene3D" id="3.90.1150.10">
    <property type="entry name" value="Aspartate Aminotransferase, domain 1"/>
    <property type="match status" value="1"/>
</dbReference>
<reference evidence="2 3" key="1">
    <citation type="submission" date="2022-10" db="EMBL/GenBank/DDBJ databases">
        <authorList>
            <person name="Xie J."/>
            <person name="Shen N."/>
        </authorList>
    </citation>
    <scope>NUCLEOTIDE SEQUENCE [LARGE SCALE GENOMIC DNA]</scope>
    <source>
        <strain evidence="2 3">DSM 41681</strain>
    </source>
</reference>
<sequence length="377" mass="39105">MQTIGAHPPAAPALDLDVVRAQYAPATTYLNTASSGLLPARAADAMRIAIDTMAQGRSVDSLFADVEEARAAFARIAGVPVARVATGASVAVYTGLIAASLPEGAEVLTAEGEFSSTINPFHVRGDLKVRTVPLDALAEAVRPGTALVAVSAAQSADGRVADLAAVRAATRAHGARLYVDASQAAGWSPLEEYAADADYVAAVAFKWLTCPRGTVFFVGPADPDELTPVFGGWVAGEKPWDSCYGPVTELARSARRFDESPGLIAYTGARQSLALIEELGPAAVRAHDLALADRFRAGLACLGQEPLPAPGSPIVSVPEIGARQAELRASGIEVSNRAGNLRASFHLYNTAADVDRLLDALAPDRHGRTLAPGPAGR</sequence>
<dbReference type="GO" id="GO:0008483">
    <property type="term" value="F:transaminase activity"/>
    <property type="evidence" value="ECO:0007669"/>
    <property type="project" value="UniProtKB-KW"/>
</dbReference>
<keyword evidence="2" id="KW-0032">Aminotransferase</keyword>
<feature type="domain" description="Aminotransferase class V" evidence="1">
    <location>
        <begin position="30"/>
        <end position="357"/>
    </location>
</feature>
<dbReference type="Gene3D" id="3.40.640.10">
    <property type="entry name" value="Type I PLP-dependent aspartate aminotransferase-like (Major domain)"/>
    <property type="match status" value="1"/>
</dbReference>
<evidence type="ECO:0000259" key="1">
    <source>
        <dbReference type="Pfam" id="PF00266"/>
    </source>
</evidence>
<dbReference type="Proteomes" id="UP001352223">
    <property type="component" value="Unassembled WGS sequence"/>
</dbReference>
<comment type="caution">
    <text evidence="2">The sequence shown here is derived from an EMBL/GenBank/DDBJ whole genome shotgun (WGS) entry which is preliminary data.</text>
</comment>
<dbReference type="EMBL" id="JAOZYB010000063">
    <property type="protein sequence ID" value="MEB3960763.1"/>
    <property type="molecule type" value="Genomic_DNA"/>
</dbReference>
<dbReference type="InterPro" id="IPR015422">
    <property type="entry name" value="PyrdxlP-dep_Trfase_small"/>
</dbReference>
<gene>
    <name evidence="2" type="ORF">OKJ48_10990</name>
</gene>
<dbReference type="RefSeq" id="WP_324767914.1">
    <property type="nucleotide sequence ID" value="NZ_BAAATS010000001.1"/>
</dbReference>
<dbReference type="SUPFAM" id="SSF53383">
    <property type="entry name" value="PLP-dependent transferases"/>
    <property type="match status" value="1"/>
</dbReference>
<dbReference type="InterPro" id="IPR015424">
    <property type="entry name" value="PyrdxlP-dep_Trfase"/>
</dbReference>
<accession>A0ABU6C816</accession>
<organism evidence="2 3">
    <name type="scientific">Streptomyces kunmingensis</name>
    <dbReference type="NCBI Taxonomy" id="68225"/>
    <lineage>
        <taxon>Bacteria</taxon>
        <taxon>Bacillati</taxon>
        <taxon>Actinomycetota</taxon>
        <taxon>Actinomycetes</taxon>
        <taxon>Kitasatosporales</taxon>
        <taxon>Streptomycetaceae</taxon>
        <taxon>Streptomyces</taxon>
    </lineage>
</organism>
<evidence type="ECO:0000313" key="3">
    <source>
        <dbReference type="Proteomes" id="UP001352223"/>
    </source>
</evidence>
<dbReference type="PANTHER" id="PTHR43586">
    <property type="entry name" value="CYSTEINE DESULFURASE"/>
    <property type="match status" value="1"/>
</dbReference>